<accession>A0A8J8NR43</accession>
<dbReference type="AlphaFoldDB" id="A0A8J8NR43"/>
<protein>
    <recommendedName>
        <fullName evidence="3">VWFA domain-containing protein</fullName>
    </recommendedName>
</protein>
<reference evidence="1" key="1">
    <citation type="submission" date="2019-06" db="EMBL/GenBank/DDBJ databases">
        <authorList>
            <person name="Zheng W."/>
        </authorList>
    </citation>
    <scope>NUCLEOTIDE SEQUENCE</scope>
    <source>
        <strain evidence="1">QDHG01</strain>
    </source>
</reference>
<dbReference type="InterPro" id="IPR052969">
    <property type="entry name" value="Thr-specific_kinase-like"/>
</dbReference>
<name>A0A8J8NR43_HALGN</name>
<evidence type="ECO:0008006" key="3">
    <source>
        <dbReference type="Google" id="ProtNLM"/>
    </source>
</evidence>
<dbReference type="OrthoDB" id="422053at2759"/>
<gene>
    <name evidence="1" type="ORF">FGO68_gene16922</name>
</gene>
<sequence length="212" mass="23847">MSHAIMMAIETIGKILDFMRNRYPQSQVRFAFVGYRDFCDGDKRIVKRDFSSDTEGLKAFIGELESFGGGDQCEDVIGGLEAACSLSYEYTNITNVVLICDAPSHGKQYHYNAGDDYKDGIPEGTLEGYMKTLSKKAEIMKFGCISLCSNSTEKMVAIMRENFGMANFYQMDRNIFEKINPGRSFIPECLQLLLHTTINHSVSQCARMTSKL</sequence>
<comment type="caution">
    <text evidence="1">The sequence shown here is derived from an EMBL/GenBank/DDBJ whole genome shotgun (WGS) entry which is preliminary data.</text>
</comment>
<organism evidence="1 2">
    <name type="scientific">Halteria grandinella</name>
    <dbReference type="NCBI Taxonomy" id="5974"/>
    <lineage>
        <taxon>Eukaryota</taxon>
        <taxon>Sar</taxon>
        <taxon>Alveolata</taxon>
        <taxon>Ciliophora</taxon>
        <taxon>Intramacronucleata</taxon>
        <taxon>Spirotrichea</taxon>
        <taxon>Stichotrichia</taxon>
        <taxon>Sporadotrichida</taxon>
        <taxon>Halteriidae</taxon>
        <taxon>Halteria</taxon>
    </lineage>
</organism>
<keyword evidence="2" id="KW-1185">Reference proteome</keyword>
<dbReference type="InterPro" id="IPR036465">
    <property type="entry name" value="vWFA_dom_sf"/>
</dbReference>
<dbReference type="Proteomes" id="UP000785679">
    <property type="component" value="Unassembled WGS sequence"/>
</dbReference>
<proteinExistence type="predicted"/>
<evidence type="ECO:0000313" key="2">
    <source>
        <dbReference type="Proteomes" id="UP000785679"/>
    </source>
</evidence>
<evidence type="ECO:0000313" key="1">
    <source>
        <dbReference type="EMBL" id="TNV80037.1"/>
    </source>
</evidence>
<dbReference type="PANTHER" id="PTHR47763">
    <property type="entry name" value="ALPHA-PROTEIN KINASE VWKA"/>
    <property type="match status" value="1"/>
</dbReference>
<dbReference type="Gene3D" id="3.40.50.410">
    <property type="entry name" value="von Willebrand factor, type A domain"/>
    <property type="match status" value="1"/>
</dbReference>
<dbReference type="EMBL" id="RRYP01008079">
    <property type="protein sequence ID" value="TNV80037.1"/>
    <property type="molecule type" value="Genomic_DNA"/>
</dbReference>